<dbReference type="SMART" id="SM00849">
    <property type="entry name" value="Lactamase_B"/>
    <property type="match status" value="1"/>
</dbReference>
<gene>
    <name evidence="2" type="ORF">A2756_03815</name>
</gene>
<dbReference type="Gene3D" id="3.60.15.10">
    <property type="entry name" value="Ribonuclease Z/Hydroxyacylglutathione hydrolase-like"/>
    <property type="match status" value="1"/>
</dbReference>
<dbReference type="Proteomes" id="UP000177785">
    <property type="component" value="Unassembled WGS sequence"/>
</dbReference>
<dbReference type="Pfam" id="PF00753">
    <property type="entry name" value="Lactamase_B"/>
    <property type="match status" value="1"/>
</dbReference>
<dbReference type="PANTHER" id="PTHR30619:SF1">
    <property type="entry name" value="RECOMBINATION PROTEIN 2"/>
    <property type="match status" value="1"/>
</dbReference>
<evidence type="ECO:0000313" key="3">
    <source>
        <dbReference type="Proteomes" id="UP000177785"/>
    </source>
</evidence>
<dbReference type="SUPFAM" id="SSF56281">
    <property type="entry name" value="Metallo-hydrolase/oxidoreductase"/>
    <property type="match status" value="1"/>
</dbReference>
<dbReference type="InterPro" id="IPR035681">
    <property type="entry name" value="ComA-like_MBL"/>
</dbReference>
<evidence type="ECO:0000313" key="2">
    <source>
        <dbReference type="EMBL" id="OGZ44965.1"/>
    </source>
</evidence>
<organism evidence="2 3">
    <name type="scientific">Candidatus Ryanbacteria bacterium RIFCSPHIGHO2_01_FULL_48_27</name>
    <dbReference type="NCBI Taxonomy" id="1802115"/>
    <lineage>
        <taxon>Bacteria</taxon>
        <taxon>Candidatus Ryaniibacteriota</taxon>
    </lineage>
</organism>
<dbReference type="CDD" id="cd07731">
    <property type="entry name" value="ComA-like_MBL-fold"/>
    <property type="match status" value="1"/>
</dbReference>
<protein>
    <recommendedName>
        <fullName evidence="1">Metallo-beta-lactamase domain-containing protein</fullName>
    </recommendedName>
</protein>
<dbReference type="InterPro" id="IPR036866">
    <property type="entry name" value="RibonucZ/Hydroxyglut_hydro"/>
</dbReference>
<evidence type="ECO:0000259" key="1">
    <source>
        <dbReference type="SMART" id="SM00849"/>
    </source>
</evidence>
<proteinExistence type="predicted"/>
<dbReference type="STRING" id="1802115.A2756_03815"/>
<name>A0A1G2G3Z9_9BACT</name>
<dbReference type="EMBL" id="MHNL01000011">
    <property type="protein sequence ID" value="OGZ44965.1"/>
    <property type="molecule type" value="Genomic_DNA"/>
</dbReference>
<comment type="caution">
    <text evidence="2">The sequence shown here is derived from an EMBL/GenBank/DDBJ whole genome shotgun (WGS) entry which is preliminary data.</text>
</comment>
<feature type="domain" description="Metallo-beta-lactamase" evidence="1">
    <location>
        <begin position="40"/>
        <end position="239"/>
    </location>
</feature>
<dbReference type="InterPro" id="IPR052159">
    <property type="entry name" value="Competence_DNA_uptake"/>
</dbReference>
<dbReference type="PANTHER" id="PTHR30619">
    <property type="entry name" value="DNA INTERNALIZATION/COMPETENCE PROTEIN COMEC/REC2"/>
    <property type="match status" value="1"/>
</dbReference>
<accession>A0A1G2G3Z9</accession>
<sequence>MSRVQKAILAILAVSASAVWYVILSAPPEVLTIYFFDVGQGDSALVTSPDGTQILIDGGPDDTVLRRLGEVMPFYDRSLDAIILTHPHADHVNGLVKVLERYEVGMVIDSGAVYATGAYKEWERRIRDKHIPHVIAVSGQRMIAGGDLRVDMIAPLESFEGASRKNVHDGMVVVELAYGETSVLFTGDMEDDLERKLLYFGVLPNTDILKVGHHGSKTSSAESFLKAVSPEAAVISSGQKNRYGHPHEDVLVRLEQLGISLHRTDEEGTVVLVADAFGTYTFRGK</sequence>
<dbReference type="AlphaFoldDB" id="A0A1G2G3Z9"/>
<reference evidence="2 3" key="1">
    <citation type="journal article" date="2016" name="Nat. Commun.">
        <title>Thousands of microbial genomes shed light on interconnected biogeochemical processes in an aquifer system.</title>
        <authorList>
            <person name="Anantharaman K."/>
            <person name="Brown C.T."/>
            <person name="Hug L.A."/>
            <person name="Sharon I."/>
            <person name="Castelle C.J."/>
            <person name="Probst A.J."/>
            <person name="Thomas B.C."/>
            <person name="Singh A."/>
            <person name="Wilkins M.J."/>
            <person name="Karaoz U."/>
            <person name="Brodie E.L."/>
            <person name="Williams K.H."/>
            <person name="Hubbard S.S."/>
            <person name="Banfield J.F."/>
        </authorList>
    </citation>
    <scope>NUCLEOTIDE SEQUENCE [LARGE SCALE GENOMIC DNA]</scope>
</reference>
<dbReference type="InterPro" id="IPR001279">
    <property type="entry name" value="Metallo-B-lactamas"/>
</dbReference>